<dbReference type="RefSeq" id="WP_126006556.1">
    <property type="nucleotide sequence ID" value="NZ_CP032509.1"/>
</dbReference>
<keyword evidence="5 6" id="KW-0472">Membrane</keyword>
<dbReference type="InterPro" id="IPR051401">
    <property type="entry name" value="GtrA_CellWall_Glycosyl"/>
</dbReference>
<organism evidence="8 9">
    <name type="scientific">Georhizobium profundi</name>
    <dbReference type="NCBI Taxonomy" id="2341112"/>
    <lineage>
        <taxon>Bacteria</taxon>
        <taxon>Pseudomonadati</taxon>
        <taxon>Pseudomonadota</taxon>
        <taxon>Alphaproteobacteria</taxon>
        <taxon>Hyphomicrobiales</taxon>
        <taxon>Rhizobiaceae</taxon>
        <taxon>Georhizobium</taxon>
    </lineage>
</organism>
<name>A0A3Q8XKV2_9HYPH</name>
<comment type="subcellular location">
    <subcellularLocation>
        <location evidence="1">Membrane</location>
        <topology evidence="1">Multi-pass membrane protein</topology>
    </subcellularLocation>
</comment>
<feature type="transmembrane region" description="Helical" evidence="6">
    <location>
        <begin position="98"/>
        <end position="116"/>
    </location>
</feature>
<dbReference type="GO" id="GO:0005886">
    <property type="term" value="C:plasma membrane"/>
    <property type="evidence" value="ECO:0007669"/>
    <property type="project" value="TreeGrafter"/>
</dbReference>
<feature type="transmembrane region" description="Helical" evidence="6">
    <location>
        <begin position="70"/>
        <end position="92"/>
    </location>
</feature>
<dbReference type="PANTHER" id="PTHR38459">
    <property type="entry name" value="PROPHAGE BACTOPRENOL-LINKED GLUCOSE TRANSLOCASE HOMOLOG"/>
    <property type="match status" value="1"/>
</dbReference>
<feature type="transmembrane region" description="Helical" evidence="6">
    <location>
        <begin position="33"/>
        <end position="50"/>
    </location>
</feature>
<evidence type="ECO:0000256" key="2">
    <source>
        <dbReference type="ARBA" id="ARBA00009399"/>
    </source>
</evidence>
<dbReference type="GO" id="GO:0000271">
    <property type="term" value="P:polysaccharide biosynthetic process"/>
    <property type="evidence" value="ECO:0007669"/>
    <property type="project" value="InterPro"/>
</dbReference>
<accession>A0A3Q8XKV2</accession>
<dbReference type="EMBL" id="CP032509">
    <property type="protein sequence ID" value="AZN69916.1"/>
    <property type="molecule type" value="Genomic_DNA"/>
</dbReference>
<keyword evidence="3 6" id="KW-0812">Transmembrane</keyword>
<evidence type="ECO:0000256" key="4">
    <source>
        <dbReference type="ARBA" id="ARBA00022989"/>
    </source>
</evidence>
<sequence>MRRVLAFGIVGAIGFAVDAGVLASGLHVGLDPLIARVASIGTALLVTYVLNRAVTFGKSDRSVAAEGLRYGGVGLSSAGLNYLIYAGLLLAFPGLMPLAALVAASAAAALFSYVGIQKLVFRRP</sequence>
<proteinExistence type="inferred from homology"/>
<comment type="similarity">
    <text evidence="2">Belongs to the GtrA family.</text>
</comment>
<evidence type="ECO:0000256" key="3">
    <source>
        <dbReference type="ARBA" id="ARBA00022692"/>
    </source>
</evidence>
<dbReference type="KEGG" id="abaw:D5400_00315"/>
<dbReference type="AlphaFoldDB" id="A0A3Q8XKV2"/>
<protein>
    <submittedName>
        <fullName evidence="8">GtrA family protein</fullName>
    </submittedName>
</protein>
<dbReference type="OrthoDB" id="7360864at2"/>
<dbReference type="Proteomes" id="UP000268192">
    <property type="component" value="Chromosome"/>
</dbReference>
<evidence type="ECO:0000313" key="9">
    <source>
        <dbReference type="Proteomes" id="UP000268192"/>
    </source>
</evidence>
<evidence type="ECO:0000256" key="5">
    <source>
        <dbReference type="ARBA" id="ARBA00023136"/>
    </source>
</evidence>
<feature type="domain" description="GtrA/DPMS transmembrane" evidence="7">
    <location>
        <begin position="7"/>
        <end position="121"/>
    </location>
</feature>
<evidence type="ECO:0000256" key="6">
    <source>
        <dbReference type="SAM" id="Phobius"/>
    </source>
</evidence>
<keyword evidence="4 6" id="KW-1133">Transmembrane helix</keyword>
<evidence type="ECO:0000313" key="8">
    <source>
        <dbReference type="EMBL" id="AZN69916.1"/>
    </source>
</evidence>
<keyword evidence="9" id="KW-1185">Reference proteome</keyword>
<dbReference type="PANTHER" id="PTHR38459:SF1">
    <property type="entry name" value="PROPHAGE BACTOPRENOL-LINKED GLUCOSE TRANSLOCASE HOMOLOG"/>
    <property type="match status" value="1"/>
</dbReference>
<reference evidence="8 9" key="1">
    <citation type="submission" date="2018-09" db="EMBL/GenBank/DDBJ databases">
        <title>Marinorhizobium profundi gen. nov., sp. nov., isolated from a deep-sea sediment sample from the New Britain Trench and proposal of Marinorhizobiaceae fam. nov. in the order Rhizobiales of the class Alphaproteobacteria.</title>
        <authorList>
            <person name="Cao J."/>
        </authorList>
    </citation>
    <scope>NUCLEOTIDE SEQUENCE [LARGE SCALE GENOMIC DNA]</scope>
    <source>
        <strain evidence="8 9">WS11</strain>
    </source>
</reference>
<evidence type="ECO:0000256" key="1">
    <source>
        <dbReference type="ARBA" id="ARBA00004141"/>
    </source>
</evidence>
<evidence type="ECO:0000259" key="7">
    <source>
        <dbReference type="Pfam" id="PF04138"/>
    </source>
</evidence>
<dbReference type="InterPro" id="IPR007267">
    <property type="entry name" value="GtrA_DPMS_TM"/>
</dbReference>
<dbReference type="Pfam" id="PF04138">
    <property type="entry name" value="GtrA_DPMS_TM"/>
    <property type="match status" value="1"/>
</dbReference>
<gene>
    <name evidence="8" type="ORF">D5400_00315</name>
</gene>